<name>A0ABV5LPP8_9ACTN</name>
<dbReference type="Gene3D" id="1.50.10.10">
    <property type="match status" value="1"/>
</dbReference>
<dbReference type="PANTHER" id="PTHR31616">
    <property type="entry name" value="TREHALASE"/>
    <property type="match status" value="1"/>
</dbReference>
<accession>A0ABV5LPP8</accession>
<dbReference type="EMBL" id="JBHMDM010000002">
    <property type="protein sequence ID" value="MFB9376063.1"/>
    <property type="molecule type" value="Genomic_DNA"/>
</dbReference>
<reference evidence="1 2" key="1">
    <citation type="submission" date="2024-09" db="EMBL/GenBank/DDBJ databases">
        <authorList>
            <person name="Sun Q."/>
            <person name="Mori K."/>
        </authorList>
    </citation>
    <scope>NUCLEOTIDE SEQUENCE [LARGE SCALE GENOMIC DNA]</scope>
    <source>
        <strain evidence="1 2">TISTR 1856</strain>
    </source>
</reference>
<dbReference type="InterPro" id="IPR012341">
    <property type="entry name" value="6hp_glycosidase-like_sf"/>
</dbReference>
<gene>
    <name evidence="1" type="ORF">ACFFVI_03685</name>
</gene>
<comment type="caution">
    <text evidence="1">The sequence shown here is derived from an EMBL/GenBank/DDBJ whole genome shotgun (WGS) entry which is preliminary data.</text>
</comment>
<dbReference type="SUPFAM" id="SSF48208">
    <property type="entry name" value="Six-hairpin glycosidases"/>
    <property type="match status" value="1"/>
</dbReference>
<dbReference type="GO" id="GO:0016787">
    <property type="term" value="F:hydrolase activity"/>
    <property type="evidence" value="ECO:0007669"/>
    <property type="project" value="UniProtKB-KW"/>
</dbReference>
<organism evidence="1 2">
    <name type="scientific">Kineococcus gynurae</name>
    <dbReference type="NCBI Taxonomy" id="452979"/>
    <lineage>
        <taxon>Bacteria</taxon>
        <taxon>Bacillati</taxon>
        <taxon>Actinomycetota</taxon>
        <taxon>Actinomycetes</taxon>
        <taxon>Kineosporiales</taxon>
        <taxon>Kineosporiaceae</taxon>
        <taxon>Kineococcus</taxon>
    </lineage>
</organism>
<keyword evidence="1" id="KW-0378">Hydrolase</keyword>
<keyword evidence="2" id="KW-1185">Reference proteome</keyword>
<evidence type="ECO:0000313" key="1">
    <source>
        <dbReference type="EMBL" id="MFB9376063.1"/>
    </source>
</evidence>
<sequence>MHPAPARPTRRALLGAGLGVAALALPGCSAGISPQRVGRLPELLTGPGWVTGVVDDSFGRDGAVVGGQSLTPQQWLARGRVPGAGTRWEAMAVRALLDVKQLMHGNGSVSAGPAVGWGFSWSRDNAFAVGAMLAARHRSEALQILDFMRFVQLPNGGFLPRDLLTGGAPDRRHAQSDGAGWALWATAHLLDTPPEPARDQLDAPGAPRIAATSEEELRPWMPMVNRAVAFIARDLRTGGGLPTPSSDYWERREARLTLGTAAALLLGLRSARRLLLATGWDRRADNVAGLADHLEDRLHDAFGPAGYQRYSDRGGPDAAVCWLLPPFADHVRPAVLDAWHAYQRDAARPAGGLAPGVGWKQDGISWTPEVAQVALTAGPCGRPDVAEHWLDWLDATRVDWGSLPEKVRPDGLPAGPAPLGWTASTVLLTLAARENR</sequence>
<protein>
    <submittedName>
        <fullName evidence="1">Glycoside hydrolase family 15</fullName>
    </submittedName>
</protein>
<proteinExistence type="predicted"/>
<dbReference type="PANTHER" id="PTHR31616:SF0">
    <property type="entry name" value="GLUCAN 1,4-ALPHA-GLUCOSIDASE"/>
    <property type="match status" value="1"/>
</dbReference>
<evidence type="ECO:0000313" key="2">
    <source>
        <dbReference type="Proteomes" id="UP001589748"/>
    </source>
</evidence>
<dbReference type="Proteomes" id="UP001589748">
    <property type="component" value="Unassembled WGS sequence"/>
</dbReference>
<dbReference type="InterPro" id="IPR008928">
    <property type="entry name" value="6-hairpin_glycosidase_sf"/>
</dbReference>
<dbReference type="RefSeq" id="WP_380134485.1">
    <property type="nucleotide sequence ID" value="NZ_JBHLUI010000002.1"/>
</dbReference>